<dbReference type="GO" id="GO:0009507">
    <property type="term" value="C:chloroplast"/>
    <property type="evidence" value="ECO:0007669"/>
    <property type="project" value="TreeGrafter"/>
</dbReference>
<dbReference type="PANTHER" id="PTHR21262:SF0">
    <property type="entry name" value="GTP DIPHOSPHOKINASE RSH3, CHLOROPLASTIC-RELATED"/>
    <property type="match status" value="1"/>
</dbReference>
<evidence type="ECO:0000313" key="2">
    <source>
        <dbReference type="EMBL" id="CAI9757713.1"/>
    </source>
</evidence>
<name>A0AAD1YWB7_9LAMI</name>
<dbReference type="Proteomes" id="UP000834106">
    <property type="component" value="Chromosome 3"/>
</dbReference>
<keyword evidence="3" id="KW-1185">Reference proteome</keyword>
<dbReference type="EMBL" id="OU503038">
    <property type="protein sequence ID" value="CAI9757713.1"/>
    <property type="molecule type" value="Genomic_DNA"/>
</dbReference>
<evidence type="ECO:0000256" key="1">
    <source>
        <dbReference type="SAM" id="SignalP"/>
    </source>
</evidence>
<dbReference type="Pfam" id="PF13328">
    <property type="entry name" value="HD_4"/>
    <property type="match status" value="1"/>
</dbReference>
<reference evidence="2" key="1">
    <citation type="submission" date="2023-05" db="EMBL/GenBank/DDBJ databases">
        <authorList>
            <person name="Huff M."/>
        </authorList>
    </citation>
    <scope>NUCLEOTIDE SEQUENCE</scope>
</reference>
<protein>
    <submittedName>
        <fullName evidence="2">Uncharacterized protein</fullName>
    </submittedName>
</protein>
<proteinExistence type="predicted"/>
<gene>
    <name evidence="2" type="ORF">FPE_LOCUS5143</name>
</gene>
<dbReference type="AlphaFoldDB" id="A0AAD1YWB7"/>
<dbReference type="SUPFAM" id="SSF109604">
    <property type="entry name" value="HD-domain/PDEase-like"/>
    <property type="match status" value="1"/>
</dbReference>
<keyword evidence="1" id="KW-0732">Signal</keyword>
<sequence length="148" mass="16978">MSSRLAWKIVLWRSWKCCFMQETCFRTYYGPVLILEMLASGHPYLQHCVEDCSFASSNWGKCYRCCVMISIVSKLSHLINLALENNTTSKIVEADHLHTMFLAMADARAVLIKLADRFHNMMTLDALPLIKQQIFAKETLEIFAPLAN</sequence>
<evidence type="ECO:0000313" key="3">
    <source>
        <dbReference type="Proteomes" id="UP000834106"/>
    </source>
</evidence>
<feature type="chain" id="PRO_5041899274" evidence="1">
    <location>
        <begin position="21"/>
        <end position="148"/>
    </location>
</feature>
<organism evidence="2 3">
    <name type="scientific">Fraxinus pennsylvanica</name>
    <dbReference type="NCBI Taxonomy" id="56036"/>
    <lineage>
        <taxon>Eukaryota</taxon>
        <taxon>Viridiplantae</taxon>
        <taxon>Streptophyta</taxon>
        <taxon>Embryophyta</taxon>
        <taxon>Tracheophyta</taxon>
        <taxon>Spermatophyta</taxon>
        <taxon>Magnoliopsida</taxon>
        <taxon>eudicotyledons</taxon>
        <taxon>Gunneridae</taxon>
        <taxon>Pentapetalae</taxon>
        <taxon>asterids</taxon>
        <taxon>lamiids</taxon>
        <taxon>Lamiales</taxon>
        <taxon>Oleaceae</taxon>
        <taxon>Oleeae</taxon>
        <taxon>Fraxinus</taxon>
    </lineage>
</organism>
<feature type="signal peptide" evidence="1">
    <location>
        <begin position="1"/>
        <end position="20"/>
    </location>
</feature>
<accession>A0AAD1YWB7</accession>
<dbReference type="PANTHER" id="PTHR21262">
    <property type="entry name" value="GUANOSINE-3',5'-BIS DIPHOSPHATE 3'-PYROPHOSPHOHYDROLASE"/>
    <property type="match status" value="1"/>
</dbReference>
<dbReference type="Gene3D" id="1.10.3210.10">
    <property type="entry name" value="Hypothetical protein af1432"/>
    <property type="match status" value="1"/>
</dbReference>